<gene>
    <name evidence="1" type="ORF">S03H2_30045</name>
</gene>
<dbReference type="PANTHER" id="PTHR39640">
    <property type="entry name" value="VNG6129C"/>
    <property type="match status" value="1"/>
</dbReference>
<dbReference type="InterPro" id="IPR008508">
    <property type="entry name" value="Bax1"/>
</dbReference>
<comment type="caution">
    <text evidence="1">The sequence shown here is derived from an EMBL/GenBank/DDBJ whole genome shotgun (WGS) entry which is preliminary data.</text>
</comment>
<proteinExistence type="predicted"/>
<dbReference type="Pfam" id="PF05626">
    <property type="entry name" value="DUF790"/>
    <property type="match status" value="1"/>
</dbReference>
<feature type="non-terminal residue" evidence="1">
    <location>
        <position position="294"/>
    </location>
</feature>
<dbReference type="AlphaFoldDB" id="X1G5M9"/>
<dbReference type="EMBL" id="BARU01018162">
    <property type="protein sequence ID" value="GAH53226.1"/>
    <property type="molecule type" value="Genomic_DNA"/>
</dbReference>
<reference evidence="1" key="1">
    <citation type="journal article" date="2014" name="Front. Microbiol.">
        <title>High frequency of phylogenetically diverse reductive dehalogenase-homologous genes in deep subseafloor sedimentary metagenomes.</title>
        <authorList>
            <person name="Kawai M."/>
            <person name="Futagami T."/>
            <person name="Toyoda A."/>
            <person name="Takaki Y."/>
            <person name="Nishi S."/>
            <person name="Hori S."/>
            <person name="Arai W."/>
            <person name="Tsubouchi T."/>
            <person name="Morono Y."/>
            <person name="Uchiyama I."/>
            <person name="Ito T."/>
            <person name="Fujiyama A."/>
            <person name="Inagaki F."/>
            <person name="Takami H."/>
        </authorList>
    </citation>
    <scope>NUCLEOTIDE SEQUENCE</scope>
    <source>
        <strain evidence="1">Expedition CK06-06</strain>
    </source>
</reference>
<organism evidence="1">
    <name type="scientific">marine sediment metagenome</name>
    <dbReference type="NCBI Taxonomy" id="412755"/>
    <lineage>
        <taxon>unclassified sequences</taxon>
        <taxon>metagenomes</taxon>
        <taxon>ecological metagenomes</taxon>
    </lineage>
</organism>
<dbReference type="PANTHER" id="PTHR39640:SF1">
    <property type="entry name" value="DUF790 FAMILY PROTEIN"/>
    <property type="match status" value="1"/>
</dbReference>
<sequence length="294" mass="33804">IEKIVGIEKKSHVTPKSDSADIASFLKQAADVNTDICNLSGEEIRSLVFEIVNRNKDGYVRSSERDKVVKKIEKDLKIPSKTLENLLYFDIESERTLIKKDNTEPSKIIGWYNYDAIETTLAFAQDFQIKTNKLPGYIAKNVVYISKKNYVFTEIALEGDGYVLKIIPPLEMFRDKGGWGRNISNVAMYIIRKLLKEKIDFQLQAIIMPRKRKALYSLSSKSLPILPSFREKEDDSVKPEIDSKIEDRFLKTWKNYHGWKAKPEPDAIIIGKKMYIPDFLLERGGKSIYVEIVG</sequence>
<protein>
    <submittedName>
        <fullName evidence="1">Uncharacterized protein</fullName>
    </submittedName>
</protein>
<name>X1G5M9_9ZZZZ</name>
<accession>X1G5M9</accession>
<evidence type="ECO:0000313" key="1">
    <source>
        <dbReference type="EMBL" id="GAH53226.1"/>
    </source>
</evidence>
<feature type="non-terminal residue" evidence="1">
    <location>
        <position position="1"/>
    </location>
</feature>